<dbReference type="SUPFAM" id="SSF55083">
    <property type="entry name" value="6-hydroxymethyl-7,8-dihydropterin pyrophosphokinase, HPPK"/>
    <property type="match status" value="1"/>
</dbReference>
<name>A0A1I6V2Z2_9SPHI</name>
<evidence type="ECO:0000256" key="7">
    <source>
        <dbReference type="ARBA" id="ARBA00022777"/>
    </source>
</evidence>
<dbReference type="Pfam" id="PF01288">
    <property type="entry name" value="HPPK"/>
    <property type="match status" value="1"/>
</dbReference>
<organism evidence="14 15">
    <name type="scientific">Sphingobacterium wenxiniae</name>
    <dbReference type="NCBI Taxonomy" id="683125"/>
    <lineage>
        <taxon>Bacteria</taxon>
        <taxon>Pseudomonadati</taxon>
        <taxon>Bacteroidota</taxon>
        <taxon>Sphingobacteriia</taxon>
        <taxon>Sphingobacteriales</taxon>
        <taxon>Sphingobacteriaceae</taxon>
        <taxon>Sphingobacterium</taxon>
    </lineage>
</organism>
<keyword evidence="8" id="KW-0067">ATP-binding</keyword>
<dbReference type="GO" id="GO:0003848">
    <property type="term" value="F:2-amino-4-hydroxy-6-hydroxymethyldihydropteridine diphosphokinase activity"/>
    <property type="evidence" value="ECO:0007669"/>
    <property type="project" value="UniProtKB-EC"/>
</dbReference>
<dbReference type="InterPro" id="IPR000550">
    <property type="entry name" value="Hppk"/>
</dbReference>
<evidence type="ECO:0000313" key="14">
    <source>
        <dbReference type="EMBL" id="SFT08069.1"/>
    </source>
</evidence>
<dbReference type="NCBIfam" id="TIGR01498">
    <property type="entry name" value="folK"/>
    <property type="match status" value="1"/>
</dbReference>
<dbReference type="Gene3D" id="3.30.70.560">
    <property type="entry name" value="7,8-Dihydro-6-hydroxymethylpterin-pyrophosphokinase HPPK"/>
    <property type="match status" value="1"/>
</dbReference>
<dbReference type="RefSeq" id="WP_093366879.1">
    <property type="nucleotide sequence ID" value="NZ_FOZZ01000011.1"/>
</dbReference>
<protein>
    <recommendedName>
        <fullName evidence="4">2-amino-4-hydroxy-6-hydroxymethyldihydropteridine pyrophosphokinase</fullName>
        <ecNumber evidence="3">2.7.6.3</ecNumber>
    </recommendedName>
    <alternativeName>
        <fullName evidence="11">6-hydroxymethyl-7,8-dihydropterin pyrophosphokinase</fullName>
    </alternativeName>
    <alternativeName>
        <fullName evidence="12">7,8-dihydro-6-hydroxymethylpterin-pyrophosphokinase</fullName>
    </alternativeName>
</protein>
<dbReference type="EMBL" id="FOZZ01000011">
    <property type="protein sequence ID" value="SFT08069.1"/>
    <property type="molecule type" value="Genomic_DNA"/>
</dbReference>
<comment type="pathway">
    <text evidence="1">Cofactor biosynthesis; tetrahydrofolate biosynthesis; 2-amino-4-hydroxy-6-hydroxymethyl-7,8-dihydropteridine diphosphate from 7,8-dihydroneopterin triphosphate: step 4/4.</text>
</comment>
<dbReference type="CDD" id="cd00483">
    <property type="entry name" value="HPPK"/>
    <property type="match status" value="1"/>
</dbReference>
<evidence type="ECO:0000256" key="1">
    <source>
        <dbReference type="ARBA" id="ARBA00005051"/>
    </source>
</evidence>
<keyword evidence="5" id="KW-0808">Transferase</keyword>
<keyword evidence="7 14" id="KW-0418">Kinase</keyword>
<evidence type="ECO:0000259" key="13">
    <source>
        <dbReference type="PROSITE" id="PS00794"/>
    </source>
</evidence>
<dbReference type="PROSITE" id="PS00794">
    <property type="entry name" value="HPPK"/>
    <property type="match status" value="1"/>
</dbReference>
<accession>A0A1I6V2Z2</accession>
<dbReference type="OrthoDB" id="9808041at2"/>
<dbReference type="InterPro" id="IPR035907">
    <property type="entry name" value="Hppk_sf"/>
</dbReference>
<dbReference type="PANTHER" id="PTHR43071:SF1">
    <property type="entry name" value="2-AMINO-4-HYDROXY-6-HYDROXYMETHYLDIHYDROPTERIDINE PYROPHOSPHOKINASE"/>
    <property type="match status" value="1"/>
</dbReference>
<gene>
    <name evidence="14" type="ORF">SAMN05660206_11135</name>
</gene>
<sequence length="165" mass="19160">MNTVFFLLGANLGDPLKQLQEAVREMEARVGSIKQLSRIYESEAWGVTDQPTFLNLVTEVETHFDAIRTLQIIQSIEQDLGRIRLSRWGARLIDIDILYFNDEIIDLENLNVPHPYIQDRRFTLVPLCDLAPDYIHPFLQKNNQTLLEQCIDPLDVKLHSKQPYV</sequence>
<comment type="function">
    <text evidence="10">Catalyzes the transfer of pyrophosphate from adenosine triphosphate (ATP) to 6-hydroxymethyl-7,8-dihydropterin, an enzymatic step in folate biosynthesis pathway.</text>
</comment>
<keyword evidence="9" id="KW-0289">Folate biosynthesis</keyword>
<evidence type="ECO:0000256" key="5">
    <source>
        <dbReference type="ARBA" id="ARBA00022679"/>
    </source>
</evidence>
<evidence type="ECO:0000256" key="2">
    <source>
        <dbReference type="ARBA" id="ARBA00005810"/>
    </source>
</evidence>
<dbReference type="GO" id="GO:0005524">
    <property type="term" value="F:ATP binding"/>
    <property type="evidence" value="ECO:0007669"/>
    <property type="project" value="UniProtKB-KW"/>
</dbReference>
<dbReference type="PANTHER" id="PTHR43071">
    <property type="entry name" value="2-AMINO-4-HYDROXY-6-HYDROXYMETHYLDIHYDROPTERIDINE PYROPHOSPHOKINASE"/>
    <property type="match status" value="1"/>
</dbReference>
<dbReference type="STRING" id="683125.SAMN05660206_11135"/>
<keyword evidence="15" id="KW-1185">Reference proteome</keyword>
<dbReference type="UniPathway" id="UPA00077">
    <property type="reaction ID" value="UER00155"/>
</dbReference>
<evidence type="ECO:0000256" key="11">
    <source>
        <dbReference type="ARBA" id="ARBA00029766"/>
    </source>
</evidence>
<evidence type="ECO:0000256" key="10">
    <source>
        <dbReference type="ARBA" id="ARBA00029409"/>
    </source>
</evidence>
<evidence type="ECO:0000256" key="6">
    <source>
        <dbReference type="ARBA" id="ARBA00022741"/>
    </source>
</evidence>
<dbReference type="Proteomes" id="UP000198785">
    <property type="component" value="Unassembled WGS sequence"/>
</dbReference>
<proteinExistence type="inferred from homology"/>
<dbReference type="GO" id="GO:0046656">
    <property type="term" value="P:folic acid biosynthetic process"/>
    <property type="evidence" value="ECO:0007669"/>
    <property type="project" value="UniProtKB-KW"/>
</dbReference>
<dbReference type="GO" id="GO:0046654">
    <property type="term" value="P:tetrahydrofolate biosynthetic process"/>
    <property type="evidence" value="ECO:0007669"/>
    <property type="project" value="UniProtKB-UniPathway"/>
</dbReference>
<dbReference type="AlphaFoldDB" id="A0A1I6V2Z2"/>
<evidence type="ECO:0000256" key="3">
    <source>
        <dbReference type="ARBA" id="ARBA00013253"/>
    </source>
</evidence>
<dbReference type="EC" id="2.7.6.3" evidence="3"/>
<dbReference type="GO" id="GO:0016301">
    <property type="term" value="F:kinase activity"/>
    <property type="evidence" value="ECO:0007669"/>
    <property type="project" value="UniProtKB-KW"/>
</dbReference>
<evidence type="ECO:0000256" key="4">
    <source>
        <dbReference type="ARBA" id="ARBA00016218"/>
    </source>
</evidence>
<keyword evidence="6" id="KW-0547">Nucleotide-binding</keyword>
<comment type="similarity">
    <text evidence="2">Belongs to the HPPK family.</text>
</comment>
<feature type="domain" description="7,8-dihydro-6-hydroxymethylpterin-pyrophosphokinase" evidence="13">
    <location>
        <begin position="87"/>
        <end position="98"/>
    </location>
</feature>
<evidence type="ECO:0000256" key="9">
    <source>
        <dbReference type="ARBA" id="ARBA00022909"/>
    </source>
</evidence>
<evidence type="ECO:0000313" key="15">
    <source>
        <dbReference type="Proteomes" id="UP000198785"/>
    </source>
</evidence>
<reference evidence="14 15" key="1">
    <citation type="submission" date="2016-10" db="EMBL/GenBank/DDBJ databases">
        <authorList>
            <person name="de Groot N.N."/>
        </authorList>
    </citation>
    <scope>NUCLEOTIDE SEQUENCE [LARGE SCALE GENOMIC DNA]</scope>
    <source>
        <strain evidence="14 15">DSM 22789</strain>
    </source>
</reference>
<evidence type="ECO:0000256" key="8">
    <source>
        <dbReference type="ARBA" id="ARBA00022840"/>
    </source>
</evidence>
<evidence type="ECO:0000256" key="12">
    <source>
        <dbReference type="ARBA" id="ARBA00033413"/>
    </source>
</evidence>